<reference evidence="1 2" key="1">
    <citation type="journal article" date="2007" name="Virology">
        <title>Sequence and annotation of the 369-kb NY-2A and the 345-kb AR158 viruses that infect Chlorella NC64A.</title>
        <authorList>
            <person name="Fitzgerald L.A."/>
            <person name="Graves M.V."/>
            <person name="Li X."/>
            <person name="Feldblyum T."/>
            <person name="Nierman W.C."/>
            <person name="Van Etten J.L."/>
        </authorList>
    </citation>
    <scope>NUCLEOTIDE SEQUENCE [LARGE SCALE GENOMIC DNA]</scope>
    <source>
        <strain evidence="1 2">NY-2A</strain>
    </source>
</reference>
<sequence length="139" mass="16228">MNGFVECLICIELSCLWCHHFDTKVCLKIFHHDTVGACKEPQNMFDEVSFIVVQFLTPVCNVCVKRNFLGGPKGCHCLLVHVPQIMILNGKRRELTRSVVGQNRFLCCHSIYFIYNSTYKYTRLSICRYVNRIEWSRVC</sequence>
<protein>
    <submittedName>
        <fullName evidence="1">Uncharacterized protein b640L</fullName>
    </submittedName>
</protein>
<dbReference type="OrthoDB" id="40438at10239"/>
<dbReference type="GeneID" id="5659176"/>
<organismHost>
    <name type="scientific">Chlorella</name>
    <dbReference type="NCBI Taxonomy" id="3071"/>
</organismHost>
<organism evidence="1 2">
    <name type="scientific">Paramecium bursaria Chlorella virus NY2A</name>
    <name type="common">PBCV-NY2A</name>
    <dbReference type="NCBI Taxonomy" id="46021"/>
    <lineage>
        <taxon>Viruses</taxon>
        <taxon>Varidnaviria</taxon>
        <taxon>Bamfordvirae</taxon>
        <taxon>Nucleocytoviricota</taxon>
        <taxon>Megaviricetes</taxon>
        <taxon>Algavirales</taxon>
        <taxon>Phycodnaviridae</taxon>
        <taxon>Chlorovirus</taxon>
        <taxon>Chlorovirus americanus</taxon>
    </lineage>
</organism>
<accession>A7IXG5</accession>
<proteinExistence type="predicted"/>
<gene>
    <name evidence="1" type="primary">b640L</name>
    <name evidence="1" type="ORF">NY2A_b640L</name>
</gene>
<dbReference type="KEGG" id="vg:5659176"/>
<keyword evidence="2" id="KW-1185">Reference proteome</keyword>
<dbReference type="RefSeq" id="YP_001497836.1">
    <property type="nucleotide sequence ID" value="NC_009898.1"/>
</dbReference>
<dbReference type="EMBL" id="DQ491002">
    <property type="protein sequence ID" value="ABT15039.1"/>
    <property type="molecule type" value="Genomic_DNA"/>
</dbReference>
<name>A7IXG5_PBCVN</name>
<evidence type="ECO:0000313" key="1">
    <source>
        <dbReference type="EMBL" id="ABT15039.1"/>
    </source>
</evidence>
<evidence type="ECO:0000313" key="2">
    <source>
        <dbReference type="Proteomes" id="UP000202419"/>
    </source>
</evidence>
<dbReference type="Proteomes" id="UP000202419">
    <property type="component" value="Segment"/>
</dbReference>